<dbReference type="GO" id="GO:0000462">
    <property type="term" value="P:maturation of SSU-rRNA from tricistronic rRNA transcript (SSU-rRNA, 5.8S rRNA, LSU-rRNA)"/>
    <property type="evidence" value="ECO:0007669"/>
    <property type="project" value="TreeGrafter"/>
</dbReference>
<dbReference type="InterPro" id="IPR000754">
    <property type="entry name" value="Ribosomal_uS9"/>
</dbReference>
<dbReference type="PROSITE" id="PS00360">
    <property type="entry name" value="RIBOSOMAL_S9"/>
    <property type="match status" value="1"/>
</dbReference>
<dbReference type="GO" id="GO:0003723">
    <property type="term" value="F:RNA binding"/>
    <property type="evidence" value="ECO:0007669"/>
    <property type="project" value="TreeGrafter"/>
</dbReference>
<organism evidence="8">
    <name type="scientific">Centropages tenuiremis</name>
    <dbReference type="NCBI Taxonomy" id="544689"/>
    <lineage>
        <taxon>Eukaryota</taxon>
        <taxon>Metazoa</taxon>
        <taxon>Ecdysozoa</taxon>
        <taxon>Arthropoda</taxon>
        <taxon>Crustacea</taxon>
        <taxon>Multicrustacea</taxon>
        <taxon>Hexanauplia</taxon>
        <taxon>Copepoda</taxon>
        <taxon>Calanoida</taxon>
        <taxon>Centropagidae</taxon>
        <taxon>Centropages</taxon>
    </lineage>
</organism>
<evidence type="ECO:0000256" key="7">
    <source>
        <dbReference type="SAM" id="MobiDB-lite"/>
    </source>
</evidence>
<dbReference type="FunFam" id="3.30.230.10:FF:000007">
    <property type="entry name" value="40S ribosomal protein S16"/>
    <property type="match status" value="1"/>
</dbReference>
<comment type="similarity">
    <text evidence="1 6">Belongs to the universal ribosomal protein uS9 family.</text>
</comment>
<dbReference type="InterPro" id="IPR014721">
    <property type="entry name" value="Ribsml_uS5_D2-typ_fold_subgr"/>
</dbReference>
<dbReference type="PANTHER" id="PTHR21569">
    <property type="entry name" value="RIBOSOMAL PROTEIN S9"/>
    <property type="match status" value="1"/>
</dbReference>
<dbReference type="PANTHER" id="PTHR21569:SF16">
    <property type="entry name" value="RIBOSOMAL PROTEIN S16"/>
    <property type="match status" value="1"/>
</dbReference>
<accession>A0A0U2KE37</accession>
<evidence type="ECO:0000256" key="1">
    <source>
        <dbReference type="ARBA" id="ARBA00005251"/>
    </source>
</evidence>
<dbReference type="EMBL" id="KT755232">
    <property type="protein sequence ID" value="ALS05066.1"/>
    <property type="molecule type" value="mRNA"/>
</dbReference>
<evidence type="ECO:0000256" key="2">
    <source>
        <dbReference type="ARBA" id="ARBA00022980"/>
    </source>
</evidence>
<name>A0A0U2KE37_9MAXI</name>
<evidence type="ECO:0000256" key="5">
    <source>
        <dbReference type="ARBA" id="ARBA00043019"/>
    </source>
</evidence>
<evidence type="ECO:0000256" key="4">
    <source>
        <dbReference type="ARBA" id="ARBA00035259"/>
    </source>
</evidence>
<dbReference type="AlphaFoldDB" id="A0A0U2KE37"/>
<dbReference type="GO" id="GO:0006412">
    <property type="term" value="P:translation"/>
    <property type="evidence" value="ECO:0007669"/>
    <property type="project" value="InterPro"/>
</dbReference>
<dbReference type="GO" id="GO:0003735">
    <property type="term" value="F:structural constituent of ribosome"/>
    <property type="evidence" value="ECO:0007669"/>
    <property type="project" value="InterPro"/>
</dbReference>
<keyword evidence="2 6" id="KW-0689">Ribosomal protein</keyword>
<evidence type="ECO:0000313" key="8">
    <source>
        <dbReference type="EMBL" id="ALS05066.1"/>
    </source>
</evidence>
<feature type="region of interest" description="Disordered" evidence="7">
    <location>
        <begin position="126"/>
        <end position="147"/>
    </location>
</feature>
<dbReference type="GO" id="GO:0022627">
    <property type="term" value="C:cytosolic small ribosomal subunit"/>
    <property type="evidence" value="ECO:0007669"/>
    <property type="project" value="TreeGrafter"/>
</dbReference>
<proteinExistence type="evidence at transcript level"/>
<dbReference type="Gene3D" id="3.30.230.10">
    <property type="match status" value="1"/>
</dbReference>
<dbReference type="EMBL" id="KT755262">
    <property type="protein sequence ID" value="ALS05096.1"/>
    <property type="molecule type" value="mRNA"/>
</dbReference>
<dbReference type="SUPFAM" id="SSF54211">
    <property type="entry name" value="Ribosomal protein S5 domain 2-like"/>
    <property type="match status" value="1"/>
</dbReference>
<dbReference type="InterPro" id="IPR020568">
    <property type="entry name" value="Ribosomal_Su5_D2-typ_SF"/>
</dbReference>
<evidence type="ECO:0000256" key="3">
    <source>
        <dbReference type="ARBA" id="ARBA00023274"/>
    </source>
</evidence>
<dbReference type="Pfam" id="PF00380">
    <property type="entry name" value="Ribosomal_S9"/>
    <property type="match status" value="1"/>
</dbReference>
<evidence type="ECO:0000256" key="6">
    <source>
        <dbReference type="RuleBase" id="RU003815"/>
    </source>
</evidence>
<protein>
    <recommendedName>
        <fullName evidence="4">Small ribosomal subunit protein uS9</fullName>
    </recommendedName>
    <alternativeName>
        <fullName evidence="5">40S ribosomal protein S16</fullName>
    </alternativeName>
</protein>
<sequence length="147" mass="16753">MTETKEPVQSVQVFGRKKSATAVAYCKRGKGLIKVNGRPLELVEPRALQFKLQEPILLLGKDRFADIDIRIRVKGGGHTSQVYAIRQALSKSLVSYYQKYVDEQSKQEIKDILVQFDRSLLVADPRRNEPKKFGGPGARARYQKSYR</sequence>
<reference evidence="8" key="1">
    <citation type="journal article" date="2015" name="Sci. Rep.">
        <title>Spliced leader RNA trans-splicing discovered in copepods.</title>
        <authorList>
            <person name="Yang F."/>
            <person name="Xu D."/>
            <person name="Zhuang Y."/>
            <person name="Yi X."/>
            <person name="Huang Y."/>
            <person name="Chen H."/>
            <person name="Lin S."/>
            <person name="Campbell D.A."/>
            <person name="Sturm N.R."/>
            <person name="Liu G."/>
            <person name="Zhang H."/>
        </authorList>
    </citation>
    <scope>NUCLEOTIDE SEQUENCE</scope>
</reference>
<dbReference type="InterPro" id="IPR020574">
    <property type="entry name" value="Ribosomal_uS9_CS"/>
</dbReference>
<keyword evidence="3 6" id="KW-0687">Ribonucleoprotein</keyword>